<evidence type="ECO:0000313" key="1">
    <source>
        <dbReference type="EMBL" id="KAJ9111433.1"/>
    </source>
</evidence>
<reference evidence="1" key="1">
    <citation type="submission" date="2023-04" db="EMBL/GenBank/DDBJ databases">
        <title>Draft Genome sequencing of Naganishia species isolated from polar environments using Oxford Nanopore Technology.</title>
        <authorList>
            <person name="Leo P."/>
            <person name="Venkateswaran K."/>
        </authorList>
    </citation>
    <scope>NUCLEOTIDE SEQUENCE</scope>
    <source>
        <strain evidence="1">MNA-CCFEE 5261</strain>
    </source>
</reference>
<keyword evidence="2" id="KW-1185">Reference proteome</keyword>
<accession>A0ACC2WIY4</accession>
<evidence type="ECO:0000313" key="2">
    <source>
        <dbReference type="Proteomes" id="UP001241377"/>
    </source>
</evidence>
<proteinExistence type="predicted"/>
<comment type="caution">
    <text evidence="1">The sequence shown here is derived from an EMBL/GenBank/DDBJ whole genome shotgun (WGS) entry which is preliminary data.</text>
</comment>
<dbReference type="EMBL" id="JASBWR010000008">
    <property type="protein sequence ID" value="KAJ9111433.1"/>
    <property type="molecule type" value="Genomic_DNA"/>
</dbReference>
<protein>
    <submittedName>
        <fullName evidence="1">Uncharacterized protein</fullName>
    </submittedName>
</protein>
<dbReference type="Proteomes" id="UP001241377">
    <property type="component" value="Unassembled WGS sequence"/>
</dbReference>
<organism evidence="1 2">
    <name type="scientific">Naganishia cerealis</name>
    <dbReference type="NCBI Taxonomy" id="610337"/>
    <lineage>
        <taxon>Eukaryota</taxon>
        <taxon>Fungi</taxon>
        <taxon>Dikarya</taxon>
        <taxon>Basidiomycota</taxon>
        <taxon>Agaricomycotina</taxon>
        <taxon>Tremellomycetes</taxon>
        <taxon>Filobasidiales</taxon>
        <taxon>Filobasidiaceae</taxon>
        <taxon>Naganishia</taxon>
    </lineage>
</organism>
<sequence length="265" mass="29882">MSRNTLYYGSFVHSTSLTQLEYLVDALVYVSDGSIVWIERDIDAAQLQEITAKHGLDLERQAGLDFVQLDERDFICPGLIDTHTHAPQYPNLGLGQEYELLDWLQQLTFPGEAKFTDLEYAQRVYDEVVKRNLNAGLRNASMLSKMLAIQPETPNGHHNLIGQFTNKPLSIPTLFYLATLGGAALCKMENTVGNFLPGKEFDALHVTPGTSPNFFLDVGETRANGQTRDERRNKLKQTFERFLFVSDDRDIAHVYVRGRRVGGAK</sequence>
<name>A0ACC2WIY4_9TREE</name>
<gene>
    <name evidence="1" type="ORF">QFC19_001202</name>
</gene>